<keyword evidence="3" id="KW-1185">Reference proteome</keyword>
<accession>A0ABW4JTQ8</accession>
<proteinExistence type="predicted"/>
<reference evidence="3" key="1">
    <citation type="journal article" date="2019" name="Int. J. Syst. Evol. Microbiol.">
        <title>The Global Catalogue of Microorganisms (GCM) 10K type strain sequencing project: providing services to taxonomists for standard genome sequencing and annotation.</title>
        <authorList>
            <consortium name="The Broad Institute Genomics Platform"/>
            <consortium name="The Broad Institute Genome Sequencing Center for Infectious Disease"/>
            <person name="Wu L."/>
            <person name="Ma J."/>
        </authorList>
    </citation>
    <scope>NUCLEOTIDE SEQUENCE [LARGE SCALE GENOMIC DNA]</scope>
    <source>
        <strain evidence="3">JCM 3369</strain>
    </source>
</reference>
<dbReference type="EMBL" id="JBHUFA010000001">
    <property type="protein sequence ID" value="MFD1694828.1"/>
    <property type="molecule type" value="Genomic_DNA"/>
</dbReference>
<dbReference type="InterPro" id="IPR032635">
    <property type="entry name" value="Anti_2"/>
</dbReference>
<sequence length="155" mass="16586">MVPLSLSPSRAVSVKVGAVMLLLLGLTGCLSKSERPQVTGNEYGASVSLKQEEASAAISALLDGDFGRALKPSDHKAVAEAQEQALRTRGTGVAIGWSNSRTGHRGEVRPGPVYQVNLTTCREVVHDMMSEDRRLTWRSTACLDEAGGWRILPQG</sequence>
<dbReference type="Proteomes" id="UP001597327">
    <property type="component" value="Unassembled WGS sequence"/>
</dbReference>
<protein>
    <submittedName>
        <fullName evidence="2">RT0821/Lpp0805 family surface protein</fullName>
    </submittedName>
</protein>
<dbReference type="RefSeq" id="WP_188318787.1">
    <property type="nucleotide sequence ID" value="NZ_JBHUFA010000001.1"/>
</dbReference>
<organism evidence="2 3">
    <name type="scientific">Roseibium aestuarii</name>
    <dbReference type="NCBI Taxonomy" id="2600299"/>
    <lineage>
        <taxon>Bacteria</taxon>
        <taxon>Pseudomonadati</taxon>
        <taxon>Pseudomonadota</taxon>
        <taxon>Alphaproteobacteria</taxon>
        <taxon>Hyphomicrobiales</taxon>
        <taxon>Stappiaceae</taxon>
        <taxon>Roseibium</taxon>
    </lineage>
</organism>
<evidence type="ECO:0000259" key="1">
    <source>
        <dbReference type="Pfam" id="PF16998"/>
    </source>
</evidence>
<dbReference type="Pfam" id="PF16998">
    <property type="entry name" value="17kDa_Anti_2"/>
    <property type="match status" value="1"/>
</dbReference>
<evidence type="ECO:0000313" key="3">
    <source>
        <dbReference type="Proteomes" id="UP001597327"/>
    </source>
</evidence>
<comment type="caution">
    <text evidence="2">The sequence shown here is derived from an EMBL/GenBank/DDBJ whole genome shotgun (WGS) entry which is preliminary data.</text>
</comment>
<evidence type="ECO:0000313" key="2">
    <source>
        <dbReference type="EMBL" id="MFD1694828.1"/>
    </source>
</evidence>
<name>A0ABW4JTQ8_9HYPH</name>
<feature type="domain" description="Surface antigen" evidence="1">
    <location>
        <begin position="71"/>
        <end position="151"/>
    </location>
</feature>
<gene>
    <name evidence="2" type="ORF">ACFSC7_04815</name>
</gene>